<evidence type="ECO:0000313" key="2">
    <source>
        <dbReference type="Proteomes" id="UP001595851"/>
    </source>
</evidence>
<protein>
    <submittedName>
        <fullName evidence="1">DUF1850 domain-containing protein</fullName>
    </submittedName>
</protein>
<dbReference type="RefSeq" id="WP_379527480.1">
    <property type="nucleotide sequence ID" value="NZ_JBHSBI010000004.1"/>
</dbReference>
<sequence>MALALVAALGTGGGAGRPTVNGLPITDGFLIAYVHSIYRAPSAEVFTVEGRRFTMRAVVSAGEGVLDYYALDGSRSRLPGGGWLLRLAEPATYTELSLLTTSIGRRTLMSGGRCLPLFPPAGAAQVRVAVEARLAGRGEPCRPPYNQSFFLNTEYSATDVTATRTVESQKPHAWPSPG</sequence>
<evidence type="ECO:0000313" key="1">
    <source>
        <dbReference type="EMBL" id="MFC4007350.1"/>
    </source>
</evidence>
<proteinExistence type="predicted"/>
<keyword evidence="2" id="KW-1185">Reference proteome</keyword>
<reference evidence="2" key="1">
    <citation type="journal article" date="2019" name="Int. J. Syst. Evol. Microbiol.">
        <title>The Global Catalogue of Microorganisms (GCM) 10K type strain sequencing project: providing services to taxonomists for standard genome sequencing and annotation.</title>
        <authorList>
            <consortium name="The Broad Institute Genomics Platform"/>
            <consortium name="The Broad Institute Genome Sequencing Center for Infectious Disease"/>
            <person name="Wu L."/>
            <person name="Ma J."/>
        </authorList>
    </citation>
    <scope>NUCLEOTIDE SEQUENCE [LARGE SCALE GENOMIC DNA]</scope>
    <source>
        <strain evidence="2">TBRC 1276</strain>
    </source>
</reference>
<accession>A0ABV8G2Y1</accession>
<gene>
    <name evidence="1" type="ORF">ACFOY2_08960</name>
</gene>
<dbReference type="Proteomes" id="UP001595851">
    <property type="component" value="Unassembled WGS sequence"/>
</dbReference>
<name>A0ABV8G2Y1_9ACTN</name>
<comment type="caution">
    <text evidence="1">The sequence shown here is derived from an EMBL/GenBank/DDBJ whole genome shotgun (WGS) entry which is preliminary data.</text>
</comment>
<organism evidence="1 2">
    <name type="scientific">Nonomuraea purpurea</name>
    <dbReference type="NCBI Taxonomy" id="1849276"/>
    <lineage>
        <taxon>Bacteria</taxon>
        <taxon>Bacillati</taxon>
        <taxon>Actinomycetota</taxon>
        <taxon>Actinomycetes</taxon>
        <taxon>Streptosporangiales</taxon>
        <taxon>Streptosporangiaceae</taxon>
        <taxon>Nonomuraea</taxon>
    </lineage>
</organism>
<dbReference type="EMBL" id="JBHSBI010000004">
    <property type="protein sequence ID" value="MFC4007350.1"/>
    <property type="molecule type" value="Genomic_DNA"/>
</dbReference>